<dbReference type="EMBL" id="JASMWN010000025">
    <property type="protein sequence ID" value="MDU9006542.1"/>
    <property type="molecule type" value="Genomic_DNA"/>
</dbReference>
<feature type="chain" id="PRO_5045648451" evidence="7">
    <location>
        <begin position="22"/>
        <end position="109"/>
    </location>
</feature>
<dbReference type="PANTHER" id="PTHR33751:SF9">
    <property type="entry name" value="CYTOCHROME C4"/>
    <property type="match status" value="1"/>
</dbReference>
<keyword evidence="2 6" id="KW-0349">Heme</keyword>
<dbReference type="PROSITE" id="PS51007">
    <property type="entry name" value="CYTC"/>
    <property type="match status" value="1"/>
</dbReference>
<dbReference type="InterPro" id="IPR036909">
    <property type="entry name" value="Cyt_c-like_dom_sf"/>
</dbReference>
<dbReference type="RefSeq" id="WP_316781692.1">
    <property type="nucleotide sequence ID" value="NZ_JASMWN010000025.1"/>
</dbReference>
<keyword evidence="1" id="KW-0813">Transport</keyword>
<dbReference type="Gene3D" id="1.10.760.10">
    <property type="entry name" value="Cytochrome c-like domain"/>
    <property type="match status" value="1"/>
</dbReference>
<keyword evidence="10" id="KW-1185">Reference proteome</keyword>
<feature type="signal peptide" evidence="7">
    <location>
        <begin position="1"/>
        <end position="21"/>
    </location>
</feature>
<evidence type="ECO:0000256" key="4">
    <source>
        <dbReference type="ARBA" id="ARBA00022982"/>
    </source>
</evidence>
<protein>
    <submittedName>
        <fullName evidence="9">C-type cytochrome</fullName>
    </submittedName>
</protein>
<proteinExistence type="predicted"/>
<dbReference type="Proteomes" id="UP001255416">
    <property type="component" value="Unassembled WGS sequence"/>
</dbReference>
<reference evidence="10" key="1">
    <citation type="submission" date="2023-05" db="EMBL/GenBank/DDBJ databases">
        <title>Sedimentitalea sp. nov. JM2-8.</title>
        <authorList>
            <person name="Huang J."/>
        </authorList>
    </citation>
    <scope>NUCLEOTIDE SEQUENCE [LARGE SCALE GENOMIC DNA]</scope>
    <source>
        <strain evidence="10">KHS03</strain>
    </source>
</reference>
<evidence type="ECO:0000256" key="2">
    <source>
        <dbReference type="ARBA" id="ARBA00022617"/>
    </source>
</evidence>
<evidence type="ECO:0000259" key="8">
    <source>
        <dbReference type="PROSITE" id="PS51007"/>
    </source>
</evidence>
<dbReference type="InterPro" id="IPR050597">
    <property type="entry name" value="Cytochrome_c_Oxidase_Subunit"/>
</dbReference>
<organism evidence="9 10">
    <name type="scientific">Sedimentitalea todarodis</name>
    <dbReference type="NCBI Taxonomy" id="1631240"/>
    <lineage>
        <taxon>Bacteria</taxon>
        <taxon>Pseudomonadati</taxon>
        <taxon>Pseudomonadota</taxon>
        <taxon>Alphaproteobacteria</taxon>
        <taxon>Rhodobacterales</taxon>
        <taxon>Paracoccaceae</taxon>
        <taxon>Sedimentitalea</taxon>
    </lineage>
</organism>
<gene>
    <name evidence="9" type="ORF">QO231_22150</name>
</gene>
<accession>A0ABU3VK29</accession>
<keyword evidence="5 6" id="KW-0408">Iron</keyword>
<keyword evidence="3 6" id="KW-0479">Metal-binding</keyword>
<keyword evidence="7" id="KW-0732">Signal</keyword>
<feature type="domain" description="Cytochrome c" evidence="8">
    <location>
        <begin position="22"/>
        <end position="100"/>
    </location>
</feature>
<dbReference type="SUPFAM" id="SSF46626">
    <property type="entry name" value="Cytochrome c"/>
    <property type="match status" value="1"/>
</dbReference>
<evidence type="ECO:0000256" key="3">
    <source>
        <dbReference type="ARBA" id="ARBA00022723"/>
    </source>
</evidence>
<evidence type="ECO:0000256" key="7">
    <source>
        <dbReference type="SAM" id="SignalP"/>
    </source>
</evidence>
<dbReference type="InterPro" id="IPR009056">
    <property type="entry name" value="Cyt_c-like_dom"/>
</dbReference>
<evidence type="ECO:0000313" key="9">
    <source>
        <dbReference type="EMBL" id="MDU9006542.1"/>
    </source>
</evidence>
<evidence type="ECO:0000313" key="10">
    <source>
        <dbReference type="Proteomes" id="UP001255416"/>
    </source>
</evidence>
<dbReference type="PANTHER" id="PTHR33751">
    <property type="entry name" value="CBB3-TYPE CYTOCHROME C OXIDASE SUBUNIT FIXP"/>
    <property type="match status" value="1"/>
</dbReference>
<sequence>MTADWVLAGGLMLACAGPAGAQDVLAGREKAQHCSLCHGELGLAVAPNAPNLAGENAAYVAAQLKAFRDGAREHHQMTIIASGLSDGDIADLAAWFAAISVKATAPDLD</sequence>
<comment type="caution">
    <text evidence="9">The sequence shown here is derived from an EMBL/GenBank/DDBJ whole genome shotgun (WGS) entry which is preliminary data.</text>
</comment>
<evidence type="ECO:0000256" key="5">
    <source>
        <dbReference type="ARBA" id="ARBA00023004"/>
    </source>
</evidence>
<dbReference type="Pfam" id="PF00034">
    <property type="entry name" value="Cytochrom_C"/>
    <property type="match status" value="1"/>
</dbReference>
<evidence type="ECO:0000256" key="1">
    <source>
        <dbReference type="ARBA" id="ARBA00022448"/>
    </source>
</evidence>
<keyword evidence="4" id="KW-0249">Electron transport</keyword>
<evidence type="ECO:0000256" key="6">
    <source>
        <dbReference type="PROSITE-ProRule" id="PRU00433"/>
    </source>
</evidence>
<name>A0ABU3VK29_9RHOB</name>